<evidence type="ECO:0000256" key="1">
    <source>
        <dbReference type="SAM" id="MobiDB-lite"/>
    </source>
</evidence>
<dbReference type="HOGENOM" id="CLU_1636142_0_0_1"/>
<reference evidence="2 3" key="1">
    <citation type="journal article" date="2012" name="PLoS Pathog.">
        <title>Diverse lifestyles and strategies of plant pathogenesis encoded in the genomes of eighteen Dothideomycetes fungi.</title>
        <authorList>
            <person name="Ohm R.A."/>
            <person name="Feau N."/>
            <person name="Henrissat B."/>
            <person name="Schoch C.L."/>
            <person name="Horwitz B.A."/>
            <person name="Barry K.W."/>
            <person name="Condon B.J."/>
            <person name="Copeland A.C."/>
            <person name="Dhillon B."/>
            <person name="Glaser F."/>
            <person name="Hesse C.N."/>
            <person name="Kosti I."/>
            <person name="LaButti K."/>
            <person name="Lindquist E.A."/>
            <person name="Lucas S."/>
            <person name="Salamov A.A."/>
            <person name="Bradshaw R.E."/>
            <person name="Ciuffetti L."/>
            <person name="Hamelin R.C."/>
            <person name="Kema G.H.J."/>
            <person name="Lawrence C."/>
            <person name="Scott J.A."/>
            <person name="Spatafora J.W."/>
            <person name="Turgeon B.G."/>
            <person name="de Wit P.J.G.M."/>
            <person name="Zhong S."/>
            <person name="Goodwin S.B."/>
            <person name="Grigoriev I.V."/>
        </authorList>
    </citation>
    <scope>NUCLEOTIDE SEQUENCE [LARGE SCALE GENOMIC DNA]</scope>
    <source>
        <strain evidence="2 3">CIRAD86</strain>
    </source>
</reference>
<dbReference type="GeneID" id="19337677"/>
<dbReference type="PANTHER" id="PTHR42090:SF1">
    <property type="match status" value="1"/>
</dbReference>
<feature type="compositionally biased region" description="Basic and acidic residues" evidence="1">
    <location>
        <begin position="35"/>
        <end position="58"/>
    </location>
</feature>
<dbReference type="VEuPathDB" id="FungiDB:MYCFIDRAFT_212314"/>
<dbReference type="STRING" id="383855.M2YQ18"/>
<accession>M2YQ18</accession>
<feature type="region of interest" description="Disordered" evidence="1">
    <location>
        <begin position="35"/>
        <end position="120"/>
    </location>
</feature>
<dbReference type="KEGG" id="pfj:MYCFIDRAFT_212314"/>
<dbReference type="AlphaFoldDB" id="M2YQ18"/>
<dbReference type="EMBL" id="KB446562">
    <property type="protein sequence ID" value="EME79810.1"/>
    <property type="molecule type" value="Genomic_DNA"/>
</dbReference>
<dbReference type="RefSeq" id="XP_007930434.1">
    <property type="nucleotide sequence ID" value="XM_007932243.1"/>
</dbReference>
<organism evidence="2 3">
    <name type="scientific">Pseudocercospora fijiensis (strain CIRAD86)</name>
    <name type="common">Black leaf streak disease fungus</name>
    <name type="synonym">Mycosphaerella fijiensis</name>
    <dbReference type="NCBI Taxonomy" id="383855"/>
    <lineage>
        <taxon>Eukaryota</taxon>
        <taxon>Fungi</taxon>
        <taxon>Dikarya</taxon>
        <taxon>Ascomycota</taxon>
        <taxon>Pezizomycotina</taxon>
        <taxon>Dothideomycetes</taxon>
        <taxon>Dothideomycetidae</taxon>
        <taxon>Mycosphaerellales</taxon>
        <taxon>Mycosphaerellaceae</taxon>
        <taxon>Pseudocercospora</taxon>
    </lineage>
</organism>
<dbReference type="PANTHER" id="PTHR42090">
    <property type="match status" value="1"/>
</dbReference>
<keyword evidence="3" id="KW-1185">Reference proteome</keyword>
<gene>
    <name evidence="2" type="ORF">MYCFIDRAFT_212314</name>
</gene>
<evidence type="ECO:0000313" key="2">
    <source>
        <dbReference type="EMBL" id="EME79810.1"/>
    </source>
</evidence>
<dbReference type="Proteomes" id="UP000016932">
    <property type="component" value="Unassembled WGS sequence"/>
</dbReference>
<name>M2YQ18_PSEFD</name>
<protein>
    <submittedName>
        <fullName evidence="2">Uncharacterized protein</fullName>
    </submittedName>
</protein>
<sequence length="162" mass="17469">MSFLIRRAQRFAARSQAGLTATRTLSFATPTHAQDHISAWKESQDVEKKDDIVRETNEYSKTGSDDQVAQDVETAFGAKHTSPEAQLDQAAERSAKGNPLDVSPANPEVSKTSAQRPERVDLMAEKGVPRQCSGAGKSIKGGKCRTYDTEENQEVFGAGAAG</sequence>
<evidence type="ECO:0000313" key="3">
    <source>
        <dbReference type="Proteomes" id="UP000016932"/>
    </source>
</evidence>
<proteinExistence type="predicted"/>
<dbReference type="OrthoDB" id="4220319at2759"/>